<keyword evidence="5 7" id="KW-0378">Hydrolase</keyword>
<dbReference type="InterPro" id="IPR002716">
    <property type="entry name" value="PIN_dom"/>
</dbReference>
<dbReference type="HAMAP" id="MF_00265">
    <property type="entry name" value="VapC_Nob1"/>
    <property type="match status" value="1"/>
</dbReference>
<evidence type="ECO:0000256" key="5">
    <source>
        <dbReference type="ARBA" id="ARBA00022801"/>
    </source>
</evidence>
<dbReference type="GO" id="GO:0004540">
    <property type="term" value="F:RNA nuclease activity"/>
    <property type="evidence" value="ECO:0007669"/>
    <property type="project" value="InterPro"/>
</dbReference>
<evidence type="ECO:0000256" key="7">
    <source>
        <dbReference type="HAMAP-Rule" id="MF_00265"/>
    </source>
</evidence>
<comment type="function">
    <text evidence="7">Toxic component of a toxin-antitoxin (TA) system. An RNase.</text>
</comment>
<evidence type="ECO:0000256" key="6">
    <source>
        <dbReference type="ARBA" id="ARBA00022842"/>
    </source>
</evidence>
<accession>A0A5B1BNT8</accession>
<evidence type="ECO:0000313" key="10">
    <source>
        <dbReference type="Proteomes" id="UP000324701"/>
    </source>
</evidence>
<dbReference type="AlphaFoldDB" id="A0A5B1BNT8"/>
<gene>
    <name evidence="7" type="primary">vapC</name>
    <name evidence="9" type="ORF">F0Q45_19350</name>
</gene>
<feature type="binding site" evidence="7">
    <location>
        <position position="5"/>
    </location>
    <ligand>
        <name>Mg(2+)</name>
        <dbReference type="ChEBI" id="CHEBI:18420"/>
    </ligand>
</feature>
<dbReference type="PANTHER" id="PTHR35901:SF1">
    <property type="entry name" value="EXONUCLEASE VAPC9"/>
    <property type="match status" value="1"/>
</dbReference>
<feature type="domain" description="PIN" evidence="8">
    <location>
        <begin position="2"/>
        <end position="117"/>
    </location>
</feature>
<evidence type="ECO:0000259" key="8">
    <source>
        <dbReference type="Pfam" id="PF01850"/>
    </source>
</evidence>
<comment type="cofactor">
    <cofactor evidence="1 7">
        <name>Mg(2+)</name>
        <dbReference type="ChEBI" id="CHEBI:18420"/>
    </cofactor>
</comment>
<proteinExistence type="inferred from homology"/>
<comment type="caution">
    <text evidence="9">The sequence shown here is derived from an EMBL/GenBank/DDBJ whole genome shotgun (WGS) entry which is preliminary data.</text>
</comment>
<evidence type="ECO:0000256" key="1">
    <source>
        <dbReference type="ARBA" id="ARBA00001946"/>
    </source>
</evidence>
<dbReference type="Pfam" id="PF01850">
    <property type="entry name" value="PIN"/>
    <property type="match status" value="1"/>
</dbReference>
<dbReference type="EC" id="3.1.-.-" evidence="7"/>
<evidence type="ECO:0000256" key="2">
    <source>
        <dbReference type="ARBA" id="ARBA00022649"/>
    </source>
</evidence>
<dbReference type="RefSeq" id="WP_149655473.1">
    <property type="nucleotide sequence ID" value="NZ_VTZN01000140.1"/>
</dbReference>
<dbReference type="InterPro" id="IPR022907">
    <property type="entry name" value="VapC_family"/>
</dbReference>
<reference evidence="9 10" key="1">
    <citation type="submission" date="2019-09" db="EMBL/GenBank/DDBJ databases">
        <title>Report of infection by Mycobacterium simiae a patient suffering from pulmonary tuberculosis.</title>
        <authorList>
            <person name="Mohanty P.S."/>
            <person name="Bansal A.K."/>
            <person name="Singh H."/>
            <person name="Sharma S."/>
            <person name="Patil S.A."/>
            <person name="Upadhaya P."/>
            <person name="Singh P.K."/>
            <person name="Kumar D."/>
            <person name="Kumar S."/>
            <person name="Singh R.K."/>
            <person name="Chaudhary B."/>
        </authorList>
    </citation>
    <scope>NUCLEOTIDE SEQUENCE [LARGE SCALE GENOMIC DNA]</scope>
    <source>
        <strain evidence="9 10">JAL-560-SIM</strain>
    </source>
</reference>
<keyword evidence="4 7" id="KW-0479">Metal-binding</keyword>
<sequence>MIVVDASAALAALLNAGQAREVLAGEGVWVPEVIDVEVANGLRRFLTGGHLEDEAAQAALTAWRGLGVRRVSGLGLLGRVWALREVLDAGAATYVALAEALDCAVVTADAKLGAVAGVQCPVTVVAN</sequence>
<evidence type="ECO:0000313" key="9">
    <source>
        <dbReference type="EMBL" id="KAA1248669.1"/>
    </source>
</evidence>
<comment type="caution">
    <text evidence="7">Lacks conserved residue(s) required for the propagation of feature annotation.</text>
</comment>
<keyword evidence="10" id="KW-1185">Reference proteome</keyword>
<dbReference type="InterPro" id="IPR051619">
    <property type="entry name" value="TypeII_TA_RNase_PINc/VapC"/>
</dbReference>
<dbReference type="InterPro" id="IPR044153">
    <property type="entry name" value="PIN_Pae0151-like"/>
</dbReference>
<dbReference type="Gene3D" id="3.40.50.1010">
    <property type="entry name" value="5'-nuclease"/>
    <property type="match status" value="1"/>
</dbReference>
<name>A0A5B1BNT8_MYCSI</name>
<comment type="similarity">
    <text evidence="7">Belongs to the PINc/VapC protein family.</text>
</comment>
<keyword evidence="7" id="KW-0800">Toxin</keyword>
<dbReference type="CDD" id="cd09873">
    <property type="entry name" value="PIN_Pae0151-like"/>
    <property type="match status" value="1"/>
</dbReference>
<organism evidence="9 10">
    <name type="scientific">Mycobacterium simiae</name>
    <name type="common">Mycobacterium habana</name>
    <dbReference type="NCBI Taxonomy" id="1784"/>
    <lineage>
        <taxon>Bacteria</taxon>
        <taxon>Bacillati</taxon>
        <taxon>Actinomycetota</taxon>
        <taxon>Actinomycetes</taxon>
        <taxon>Mycobacteriales</taxon>
        <taxon>Mycobacteriaceae</taxon>
        <taxon>Mycobacterium</taxon>
        <taxon>Mycobacterium simiae complex</taxon>
    </lineage>
</organism>
<evidence type="ECO:0000256" key="3">
    <source>
        <dbReference type="ARBA" id="ARBA00022722"/>
    </source>
</evidence>
<dbReference type="OrthoDB" id="4377304at2"/>
<keyword evidence="6 7" id="KW-0460">Magnesium</keyword>
<evidence type="ECO:0000256" key="4">
    <source>
        <dbReference type="ARBA" id="ARBA00022723"/>
    </source>
</evidence>
<dbReference type="SUPFAM" id="SSF88723">
    <property type="entry name" value="PIN domain-like"/>
    <property type="match status" value="1"/>
</dbReference>
<dbReference type="GO" id="GO:0016787">
    <property type="term" value="F:hydrolase activity"/>
    <property type="evidence" value="ECO:0007669"/>
    <property type="project" value="UniProtKB-KW"/>
</dbReference>
<dbReference type="Proteomes" id="UP000324701">
    <property type="component" value="Unassembled WGS sequence"/>
</dbReference>
<dbReference type="GO" id="GO:0000287">
    <property type="term" value="F:magnesium ion binding"/>
    <property type="evidence" value="ECO:0007669"/>
    <property type="project" value="UniProtKB-UniRule"/>
</dbReference>
<keyword evidence="3 7" id="KW-0540">Nuclease</keyword>
<dbReference type="EMBL" id="VTZN01000140">
    <property type="protein sequence ID" value="KAA1248669.1"/>
    <property type="molecule type" value="Genomic_DNA"/>
</dbReference>
<dbReference type="InterPro" id="IPR029060">
    <property type="entry name" value="PIN-like_dom_sf"/>
</dbReference>
<dbReference type="GO" id="GO:0090729">
    <property type="term" value="F:toxin activity"/>
    <property type="evidence" value="ECO:0007669"/>
    <property type="project" value="UniProtKB-KW"/>
</dbReference>
<dbReference type="PANTHER" id="PTHR35901">
    <property type="entry name" value="RIBONUCLEASE VAPC3"/>
    <property type="match status" value="1"/>
</dbReference>
<keyword evidence="2 7" id="KW-1277">Toxin-antitoxin system</keyword>
<protein>
    <recommendedName>
        <fullName evidence="7">Ribonuclease VapC</fullName>
        <shortName evidence="7">RNase VapC</shortName>
        <ecNumber evidence="7">3.1.-.-</ecNumber>
    </recommendedName>
    <alternativeName>
        <fullName evidence="7">Toxin VapC</fullName>
    </alternativeName>
</protein>